<feature type="chain" id="PRO_5035811248" evidence="1">
    <location>
        <begin position="20"/>
        <end position="141"/>
    </location>
</feature>
<dbReference type="Proteomes" id="UP000005237">
    <property type="component" value="Unassembled WGS sequence"/>
</dbReference>
<dbReference type="AlphaFoldDB" id="A0A8R1IJM6"/>
<dbReference type="EnsemblMetazoa" id="CJA35209.1">
    <property type="protein sequence ID" value="CJA35209.1"/>
    <property type="gene ID" value="WBGene00211056"/>
</dbReference>
<protein>
    <submittedName>
        <fullName evidence="2">Uncharacterized protein</fullName>
    </submittedName>
</protein>
<evidence type="ECO:0000313" key="3">
    <source>
        <dbReference type="Proteomes" id="UP000005237"/>
    </source>
</evidence>
<reference evidence="3" key="1">
    <citation type="submission" date="2010-08" db="EMBL/GenBank/DDBJ databases">
        <authorList>
            <consortium name="Caenorhabditis japonica Sequencing Consortium"/>
            <person name="Wilson R.K."/>
        </authorList>
    </citation>
    <scope>NUCLEOTIDE SEQUENCE [LARGE SCALE GENOMIC DNA]</scope>
    <source>
        <strain evidence="3">DF5081</strain>
    </source>
</reference>
<organism evidence="2 3">
    <name type="scientific">Caenorhabditis japonica</name>
    <dbReference type="NCBI Taxonomy" id="281687"/>
    <lineage>
        <taxon>Eukaryota</taxon>
        <taxon>Metazoa</taxon>
        <taxon>Ecdysozoa</taxon>
        <taxon>Nematoda</taxon>
        <taxon>Chromadorea</taxon>
        <taxon>Rhabditida</taxon>
        <taxon>Rhabditina</taxon>
        <taxon>Rhabditomorpha</taxon>
        <taxon>Rhabditoidea</taxon>
        <taxon>Rhabditidae</taxon>
        <taxon>Peloderinae</taxon>
        <taxon>Caenorhabditis</taxon>
    </lineage>
</organism>
<name>A0A8R1IJM6_CAEJA</name>
<proteinExistence type="predicted"/>
<keyword evidence="3" id="KW-1185">Reference proteome</keyword>
<evidence type="ECO:0000256" key="1">
    <source>
        <dbReference type="SAM" id="SignalP"/>
    </source>
</evidence>
<feature type="signal peptide" evidence="1">
    <location>
        <begin position="1"/>
        <end position="19"/>
    </location>
</feature>
<reference evidence="2" key="2">
    <citation type="submission" date="2022-06" db="UniProtKB">
        <authorList>
            <consortium name="EnsemblMetazoa"/>
        </authorList>
    </citation>
    <scope>IDENTIFICATION</scope>
    <source>
        <strain evidence="2">DF5081</strain>
    </source>
</reference>
<sequence length="141" mass="15958">MERLTLLLFLIASLSSTTALLVVLVDSSKCVHLRCEWRGVGKHCKSATLFHRLNQQKSVSDATPLNYPQRSDDEPETSILVRIQSLYPVNTFTLVDDDVAMGEQCKGRRLWCNDSGMYVAEDYDSFLKLIQKHAVPPKLQC</sequence>
<keyword evidence="1" id="KW-0732">Signal</keyword>
<evidence type="ECO:0000313" key="2">
    <source>
        <dbReference type="EnsemblMetazoa" id="CJA35209.1"/>
    </source>
</evidence>
<accession>A0A8R1IJM6</accession>